<evidence type="ECO:0000256" key="4">
    <source>
        <dbReference type="ARBA" id="ARBA00022475"/>
    </source>
</evidence>
<evidence type="ECO:0000256" key="8">
    <source>
        <dbReference type="SAM" id="Phobius"/>
    </source>
</evidence>
<evidence type="ECO:0000256" key="3">
    <source>
        <dbReference type="ARBA" id="ARBA00022448"/>
    </source>
</evidence>
<feature type="transmembrane region" description="Helical" evidence="8">
    <location>
        <begin position="66"/>
        <end position="86"/>
    </location>
</feature>
<dbReference type="SUPFAM" id="SSF81345">
    <property type="entry name" value="ABC transporter involved in vitamin B12 uptake, BtuC"/>
    <property type="match status" value="1"/>
</dbReference>
<comment type="subcellular location">
    <subcellularLocation>
        <location evidence="1">Cell membrane</location>
        <topology evidence="1">Multi-pass membrane protein</topology>
    </subcellularLocation>
</comment>
<dbReference type="AlphaFoldDB" id="A0A255YQB5"/>
<sequence>MTAVTHARLAAPAKVPVHIALLILFPCLLLASFLIGPAEVPAADLLSGLFSGQGSPAALIALEIRLPRALLGALVGAGLGMAGAALQGYLRNPLAEPSLIGASSSASLGAVLAIYFGLSATVPLALPVAGMLGAALAMLLIQGLAGREASVLMLILAGLAVQTLAGSLTSLALNLAPNPHAALEIAFWLLGSLTDRTNDHLLVSAPFILAGILVLAGSGRALDALGLGERTAGSMGVDLNRLRWRIIIGTVLAVGAAVAVTGSIGFVGLVVPHLLRRVTGNQPSRLLWPSALAGACLLLAADILVRLLPTNDELKLGVVTGLIGAPFFFHLLLKTRERMR</sequence>
<feature type="transmembrane region" description="Helical" evidence="8">
    <location>
        <begin position="201"/>
        <end position="222"/>
    </location>
</feature>
<evidence type="ECO:0000256" key="1">
    <source>
        <dbReference type="ARBA" id="ARBA00004651"/>
    </source>
</evidence>
<proteinExistence type="inferred from homology"/>
<evidence type="ECO:0000256" key="5">
    <source>
        <dbReference type="ARBA" id="ARBA00022692"/>
    </source>
</evidence>
<dbReference type="GO" id="GO:0033214">
    <property type="term" value="P:siderophore-iron import into cell"/>
    <property type="evidence" value="ECO:0007669"/>
    <property type="project" value="TreeGrafter"/>
</dbReference>
<dbReference type="PANTHER" id="PTHR30472:SF25">
    <property type="entry name" value="ABC TRANSPORTER PERMEASE PROTEIN MJ0876-RELATED"/>
    <property type="match status" value="1"/>
</dbReference>
<dbReference type="GO" id="GO:0022857">
    <property type="term" value="F:transmembrane transporter activity"/>
    <property type="evidence" value="ECO:0007669"/>
    <property type="project" value="InterPro"/>
</dbReference>
<name>A0A255YQB5_9PROT</name>
<dbReference type="CDD" id="cd06550">
    <property type="entry name" value="TM_ABC_iron-siderophores_like"/>
    <property type="match status" value="1"/>
</dbReference>
<evidence type="ECO:0000256" key="7">
    <source>
        <dbReference type="ARBA" id="ARBA00023136"/>
    </source>
</evidence>
<keyword evidence="5 8" id="KW-0812">Transmembrane</keyword>
<reference evidence="9 10" key="1">
    <citation type="submission" date="2017-07" db="EMBL/GenBank/DDBJ databases">
        <title>Niveispirillum cyanobacteriorum sp. nov., isolated from cyanobacterial aggregates in a eutrophic lake.</title>
        <authorList>
            <person name="Cai H."/>
        </authorList>
    </citation>
    <scope>NUCLEOTIDE SEQUENCE [LARGE SCALE GENOMIC DNA]</scope>
    <source>
        <strain evidence="10">TH1-14</strain>
    </source>
</reference>
<comment type="similarity">
    <text evidence="2">Belongs to the binding-protein-dependent transport system permease family. FecCD subfamily.</text>
</comment>
<dbReference type="RefSeq" id="WP_094458087.1">
    <property type="nucleotide sequence ID" value="NZ_NOXU01000032.1"/>
</dbReference>
<feature type="transmembrane region" description="Helical" evidence="8">
    <location>
        <begin position="124"/>
        <end position="144"/>
    </location>
</feature>
<feature type="transmembrane region" description="Helical" evidence="8">
    <location>
        <begin position="98"/>
        <end position="118"/>
    </location>
</feature>
<evidence type="ECO:0000256" key="2">
    <source>
        <dbReference type="ARBA" id="ARBA00007935"/>
    </source>
</evidence>
<dbReference type="PANTHER" id="PTHR30472">
    <property type="entry name" value="FERRIC ENTEROBACTIN TRANSPORT SYSTEM PERMEASE PROTEIN"/>
    <property type="match status" value="1"/>
</dbReference>
<keyword evidence="3" id="KW-0813">Transport</keyword>
<keyword evidence="6 8" id="KW-1133">Transmembrane helix</keyword>
<evidence type="ECO:0000256" key="6">
    <source>
        <dbReference type="ARBA" id="ARBA00022989"/>
    </source>
</evidence>
<evidence type="ECO:0000313" key="10">
    <source>
        <dbReference type="Proteomes" id="UP000216998"/>
    </source>
</evidence>
<keyword evidence="4" id="KW-1003">Cell membrane</keyword>
<feature type="transmembrane region" description="Helical" evidence="8">
    <location>
        <begin position="287"/>
        <end position="308"/>
    </location>
</feature>
<dbReference type="OrthoDB" id="9811975at2"/>
<dbReference type="EMBL" id="NOXU01000032">
    <property type="protein sequence ID" value="OYQ31408.1"/>
    <property type="molecule type" value="Genomic_DNA"/>
</dbReference>
<feature type="transmembrane region" description="Helical" evidence="8">
    <location>
        <begin position="314"/>
        <end position="333"/>
    </location>
</feature>
<dbReference type="Proteomes" id="UP000216998">
    <property type="component" value="Unassembled WGS sequence"/>
</dbReference>
<feature type="transmembrane region" description="Helical" evidence="8">
    <location>
        <begin position="151"/>
        <end position="173"/>
    </location>
</feature>
<evidence type="ECO:0000313" key="9">
    <source>
        <dbReference type="EMBL" id="OYQ31408.1"/>
    </source>
</evidence>
<dbReference type="InterPro" id="IPR037294">
    <property type="entry name" value="ABC_BtuC-like"/>
</dbReference>
<dbReference type="FunFam" id="1.10.3470.10:FF:000001">
    <property type="entry name" value="Vitamin B12 ABC transporter permease BtuC"/>
    <property type="match status" value="1"/>
</dbReference>
<dbReference type="GO" id="GO:0005886">
    <property type="term" value="C:plasma membrane"/>
    <property type="evidence" value="ECO:0007669"/>
    <property type="project" value="UniProtKB-SubCell"/>
</dbReference>
<dbReference type="InterPro" id="IPR000522">
    <property type="entry name" value="ABC_transptr_permease_BtuC"/>
</dbReference>
<dbReference type="Pfam" id="PF01032">
    <property type="entry name" value="FecCD"/>
    <property type="match status" value="1"/>
</dbReference>
<protein>
    <submittedName>
        <fullName evidence="9">ABC transporter permease</fullName>
    </submittedName>
</protein>
<dbReference type="Gene3D" id="1.10.3470.10">
    <property type="entry name" value="ABC transporter involved in vitamin B12 uptake, BtuC"/>
    <property type="match status" value="1"/>
</dbReference>
<feature type="transmembrane region" description="Helical" evidence="8">
    <location>
        <begin position="242"/>
        <end position="275"/>
    </location>
</feature>
<keyword evidence="7 8" id="KW-0472">Membrane</keyword>
<accession>A0A255YQB5</accession>
<comment type="caution">
    <text evidence="9">The sequence shown here is derived from an EMBL/GenBank/DDBJ whole genome shotgun (WGS) entry which is preliminary data.</text>
</comment>
<gene>
    <name evidence="9" type="ORF">CHU95_19845</name>
</gene>
<keyword evidence="10" id="KW-1185">Reference proteome</keyword>
<organism evidence="9 10">
    <name type="scientific">Niveispirillum lacus</name>
    <dbReference type="NCBI Taxonomy" id="1981099"/>
    <lineage>
        <taxon>Bacteria</taxon>
        <taxon>Pseudomonadati</taxon>
        <taxon>Pseudomonadota</taxon>
        <taxon>Alphaproteobacteria</taxon>
        <taxon>Rhodospirillales</taxon>
        <taxon>Azospirillaceae</taxon>
        <taxon>Niveispirillum</taxon>
    </lineage>
</organism>